<dbReference type="GO" id="GO:0005886">
    <property type="term" value="C:plasma membrane"/>
    <property type="evidence" value="ECO:0007669"/>
    <property type="project" value="TreeGrafter"/>
</dbReference>
<accession>A0A0F9R7Z8</accession>
<dbReference type="PANTHER" id="PTHR39966:SF1">
    <property type="entry name" value="HEMERYTHRIN-LIKE DOMAIN-CONTAINING PROTEIN"/>
    <property type="match status" value="1"/>
</dbReference>
<dbReference type="InterPro" id="IPR012312">
    <property type="entry name" value="Hemerythrin-like"/>
</dbReference>
<evidence type="ECO:0000259" key="1">
    <source>
        <dbReference type="Pfam" id="PF01814"/>
    </source>
</evidence>
<name>A0A0F9R7Z8_9ZZZZ</name>
<dbReference type="EMBL" id="LAZR01003910">
    <property type="protein sequence ID" value="KKN13563.1"/>
    <property type="molecule type" value="Genomic_DNA"/>
</dbReference>
<organism evidence="2">
    <name type="scientific">marine sediment metagenome</name>
    <dbReference type="NCBI Taxonomy" id="412755"/>
    <lineage>
        <taxon>unclassified sequences</taxon>
        <taxon>metagenomes</taxon>
        <taxon>ecological metagenomes</taxon>
    </lineage>
</organism>
<dbReference type="CDD" id="cd12108">
    <property type="entry name" value="Hr-like"/>
    <property type="match status" value="1"/>
</dbReference>
<sequence>MKASEILKKEHRVIERLIGLLRKAVKDMEQGKEVNMEVFVRCGSFITAYSDQKHHGKEEQIFFELMEDYGFDKNEAPLKDFLEEHDQARAYTIELRKAAFQMQDDHIKKPEELIAQAHQYIDLLEHHIHNEDENLFPLADSKFSDETQKKLLKQFKEFDDNFPEEPLLKKLDDLEKMV</sequence>
<evidence type="ECO:0000313" key="2">
    <source>
        <dbReference type="EMBL" id="KKN13563.1"/>
    </source>
</evidence>
<protein>
    <recommendedName>
        <fullName evidence="1">Hemerythrin-like domain-containing protein</fullName>
    </recommendedName>
</protein>
<dbReference type="AlphaFoldDB" id="A0A0F9R7Z8"/>
<comment type="caution">
    <text evidence="2">The sequence shown here is derived from an EMBL/GenBank/DDBJ whole genome shotgun (WGS) entry which is preliminary data.</text>
</comment>
<dbReference type="Gene3D" id="1.20.120.520">
    <property type="entry name" value="nmb1532 protein domain like"/>
    <property type="match status" value="1"/>
</dbReference>
<feature type="domain" description="Hemerythrin-like" evidence="1">
    <location>
        <begin position="4"/>
        <end position="139"/>
    </location>
</feature>
<gene>
    <name evidence="2" type="ORF">LCGC14_1005140</name>
</gene>
<dbReference type="Pfam" id="PF01814">
    <property type="entry name" value="Hemerythrin"/>
    <property type="match status" value="1"/>
</dbReference>
<dbReference type="PANTHER" id="PTHR39966">
    <property type="entry name" value="BLL2471 PROTEIN-RELATED"/>
    <property type="match status" value="1"/>
</dbReference>
<proteinExistence type="predicted"/>
<reference evidence="2" key="1">
    <citation type="journal article" date="2015" name="Nature">
        <title>Complex archaea that bridge the gap between prokaryotes and eukaryotes.</title>
        <authorList>
            <person name="Spang A."/>
            <person name="Saw J.H."/>
            <person name="Jorgensen S.L."/>
            <person name="Zaremba-Niedzwiedzka K."/>
            <person name="Martijn J."/>
            <person name="Lind A.E."/>
            <person name="van Eijk R."/>
            <person name="Schleper C."/>
            <person name="Guy L."/>
            <person name="Ettema T.J."/>
        </authorList>
    </citation>
    <scope>NUCLEOTIDE SEQUENCE</scope>
</reference>